<evidence type="ECO:0000256" key="3">
    <source>
        <dbReference type="ARBA" id="ARBA00022614"/>
    </source>
</evidence>
<accession>A0ABD3EEQ2</accession>
<evidence type="ECO:0008006" key="13">
    <source>
        <dbReference type="Google" id="ProtNLM"/>
    </source>
</evidence>
<evidence type="ECO:0000256" key="7">
    <source>
        <dbReference type="ARBA" id="ARBA00022821"/>
    </source>
</evidence>
<dbReference type="FunFam" id="3.40.50.300:FF:001091">
    <property type="entry name" value="Probable disease resistance protein At1g61300"/>
    <property type="match status" value="1"/>
</dbReference>
<keyword evidence="5" id="KW-0677">Repeat</keyword>
<name>A0ABD3EEQ2_9LAMI</name>
<comment type="similarity">
    <text evidence="2">Belongs to the disease resistance NB-LRR family.</text>
</comment>
<dbReference type="Gene3D" id="1.10.8.430">
    <property type="entry name" value="Helical domain of apoptotic protease-activating factors"/>
    <property type="match status" value="1"/>
</dbReference>
<dbReference type="InterPro" id="IPR036388">
    <property type="entry name" value="WH-like_DNA-bd_sf"/>
</dbReference>
<dbReference type="InterPro" id="IPR055414">
    <property type="entry name" value="LRR_R13L4/SHOC2-like"/>
</dbReference>
<dbReference type="GO" id="GO:0009626">
    <property type="term" value="P:plant-type hypersensitive response"/>
    <property type="evidence" value="ECO:0007669"/>
    <property type="project" value="UniProtKB-KW"/>
</dbReference>
<dbReference type="InterPro" id="IPR042197">
    <property type="entry name" value="Apaf_helical"/>
</dbReference>
<keyword evidence="12" id="KW-1185">Reference proteome</keyword>
<comment type="caution">
    <text evidence="11">The sequence shown here is derived from an EMBL/GenBank/DDBJ whole genome shotgun (WGS) entry which is preliminary data.</text>
</comment>
<evidence type="ECO:0000256" key="4">
    <source>
        <dbReference type="ARBA" id="ARBA00022667"/>
    </source>
</evidence>
<evidence type="ECO:0000256" key="2">
    <source>
        <dbReference type="ARBA" id="ARBA00008894"/>
    </source>
</evidence>
<comment type="function">
    <text evidence="1">Confers resistance to late blight (Phytophthora infestans) races carrying the avirulence gene Avr1. Resistance proteins guard the plant against pathogens that contain an appropriate avirulence protein via an indirect interaction with this avirulence protein. That triggers a defense system including the hypersensitive response, which restricts the pathogen growth.</text>
</comment>
<dbReference type="Pfam" id="PF23598">
    <property type="entry name" value="LRR_14"/>
    <property type="match status" value="1"/>
</dbReference>
<keyword evidence="8" id="KW-0067">ATP-binding</keyword>
<keyword evidence="7" id="KW-0611">Plant defense</keyword>
<protein>
    <recommendedName>
        <fullName evidence="13">NB-ARC domain-containing protein</fullName>
    </recommendedName>
</protein>
<evidence type="ECO:0000256" key="6">
    <source>
        <dbReference type="ARBA" id="ARBA00022741"/>
    </source>
</evidence>
<dbReference type="SUPFAM" id="SSF52540">
    <property type="entry name" value="P-loop containing nucleoside triphosphate hydrolases"/>
    <property type="match status" value="1"/>
</dbReference>
<dbReference type="Gene3D" id="3.80.10.10">
    <property type="entry name" value="Ribonuclease Inhibitor"/>
    <property type="match status" value="1"/>
</dbReference>
<dbReference type="PRINTS" id="PR00364">
    <property type="entry name" value="DISEASERSIST"/>
</dbReference>
<organism evidence="11 12">
    <name type="scientific">Castilleja foliolosa</name>
    <dbReference type="NCBI Taxonomy" id="1961234"/>
    <lineage>
        <taxon>Eukaryota</taxon>
        <taxon>Viridiplantae</taxon>
        <taxon>Streptophyta</taxon>
        <taxon>Embryophyta</taxon>
        <taxon>Tracheophyta</taxon>
        <taxon>Spermatophyta</taxon>
        <taxon>Magnoliopsida</taxon>
        <taxon>eudicotyledons</taxon>
        <taxon>Gunneridae</taxon>
        <taxon>Pentapetalae</taxon>
        <taxon>asterids</taxon>
        <taxon>lamiids</taxon>
        <taxon>Lamiales</taxon>
        <taxon>Orobanchaceae</taxon>
        <taxon>Pedicularideae</taxon>
        <taxon>Castillejinae</taxon>
        <taxon>Castilleja</taxon>
    </lineage>
</organism>
<evidence type="ECO:0000313" key="12">
    <source>
        <dbReference type="Proteomes" id="UP001632038"/>
    </source>
</evidence>
<dbReference type="EMBL" id="JAVIJP010000005">
    <property type="protein sequence ID" value="KAL3652905.1"/>
    <property type="molecule type" value="Genomic_DNA"/>
</dbReference>
<keyword evidence="6" id="KW-0547">Nucleotide-binding</keyword>
<dbReference type="PANTHER" id="PTHR23155:SF1152">
    <property type="entry name" value="AAA+ ATPASE DOMAIN-CONTAINING PROTEIN"/>
    <property type="match status" value="1"/>
</dbReference>
<dbReference type="GO" id="GO:0005524">
    <property type="term" value="F:ATP binding"/>
    <property type="evidence" value="ECO:0007669"/>
    <property type="project" value="UniProtKB-KW"/>
</dbReference>
<evidence type="ECO:0000259" key="10">
    <source>
        <dbReference type="Pfam" id="PF23598"/>
    </source>
</evidence>
<evidence type="ECO:0000256" key="8">
    <source>
        <dbReference type="ARBA" id="ARBA00022840"/>
    </source>
</evidence>
<keyword evidence="4" id="KW-0381">Hypersensitive response</keyword>
<dbReference type="Proteomes" id="UP001632038">
    <property type="component" value="Unassembled WGS sequence"/>
</dbReference>
<evidence type="ECO:0000256" key="5">
    <source>
        <dbReference type="ARBA" id="ARBA00022737"/>
    </source>
</evidence>
<dbReference type="InterPro" id="IPR044974">
    <property type="entry name" value="Disease_R_plants"/>
</dbReference>
<reference evidence="12" key="1">
    <citation type="journal article" date="2024" name="IScience">
        <title>Strigolactones Initiate the Formation of Haustorium-like Structures in Castilleja.</title>
        <authorList>
            <person name="Buerger M."/>
            <person name="Peterson D."/>
            <person name="Chory J."/>
        </authorList>
    </citation>
    <scope>NUCLEOTIDE SEQUENCE [LARGE SCALE GENOMIC DNA]</scope>
</reference>
<evidence type="ECO:0000256" key="1">
    <source>
        <dbReference type="ARBA" id="ARBA00002074"/>
    </source>
</evidence>
<dbReference type="Pfam" id="PF00931">
    <property type="entry name" value="NB-ARC"/>
    <property type="match status" value="1"/>
</dbReference>
<evidence type="ECO:0000313" key="11">
    <source>
        <dbReference type="EMBL" id="KAL3652905.1"/>
    </source>
</evidence>
<dbReference type="InterPro" id="IPR032675">
    <property type="entry name" value="LRR_dom_sf"/>
</dbReference>
<dbReference type="GO" id="GO:0005737">
    <property type="term" value="C:cytoplasm"/>
    <property type="evidence" value="ECO:0007669"/>
    <property type="project" value="UniProtKB-SubCell"/>
</dbReference>
<evidence type="ECO:0000259" key="9">
    <source>
        <dbReference type="Pfam" id="PF00931"/>
    </source>
</evidence>
<proteinExistence type="inferred from homology"/>
<gene>
    <name evidence="11" type="ORF">CASFOL_002586</name>
</gene>
<sequence>MAAYAALLSLKRTIKRHLNQHPGHLGIPISPELDIMNEARNMIRNTLLALQILESDTHQSREMRLRSWESVESKLLKQFPCEYGVVQFVAKDAKPLIDFIRYTKVDAKDIERIRDESVCRLENVLESLVSALLLDQFRLPDELDRAKHQIDSFIQTVKKIKDGTDRKSKNMVRLSDEFPKITTDLLPEIKKQGKKMLTDLEVTVQSLDMRRSNSSKERMNALEAQIIEAVSEMEDLLETHLTDQFPVPFPLDLHQVRKHIPPFTQLLRKLKQEYMNELIDPLPEEGGDNGDIVSLRNSYGKNKSRLVGLYDEVDKIKRRLFPFPIYLQIIAVFGMGGIGKTTVAEQVFDDPSVSTSFELRAWVEVGRVYQLKSIKQSILDQVVSVDEMLTERRDEQLDEYLHESLEGKRYFIVLDDVWDDNFWDHTINNLFPDNQDGSRVLLTTRRRTSTFDRHQMRFLSKEESWQLLCEKVFGEVSSCPYLLKNAGKTIAESCDGLPLTVVAVGELLSKVEKTPEKWNELAKNPNSLIEKVNNRTSNILLPSYTYLPQCLKACFLYMVVFPLNYEISLSELFKLWIAEKFPKSNVSRYGVESIIKELYQNSLLMEPKMSSSLGIKTWSLHSSFWHLCKREALKNKFSYAMECRGDSFSEGIKNQRRLCIHKNILFGIKDVRGSIASISTARSLLCTGPLHPYPVPICFDLKLLRILSVRTIRLYEFPMDVLKLFQLKYLALTCYENLPSSISKLWSLEILIFCRRHLSISSSRASTFLPIEIWDMKELKHLQIMGSDLLDPCEDGTMLPNLETLLDVSPHSCKKDVFQATPNLKKLSIRIELMPDDGHVTETLRCFDHIYRLEKLLSLKCVVVNPTFGPDITPPPLAIFPSSLEKLSLSGFGYPWEDMSLIARLPNLKTLKLRCFAFRGPELEIKGVEFPKLRFLLIEDTDLVNWTIEFRSLRNLGSIFIKSCYKLENIRWDKYGVMTTELVNCYKLRNVPNSWCGTTNKFVWEGL</sequence>
<dbReference type="Gene3D" id="3.40.50.300">
    <property type="entry name" value="P-loop containing nucleotide triphosphate hydrolases"/>
    <property type="match status" value="1"/>
</dbReference>
<dbReference type="SUPFAM" id="SSF52058">
    <property type="entry name" value="L domain-like"/>
    <property type="match status" value="1"/>
</dbReference>
<dbReference type="InterPro" id="IPR002182">
    <property type="entry name" value="NB-ARC"/>
</dbReference>
<dbReference type="Gene3D" id="1.10.10.10">
    <property type="entry name" value="Winged helix-like DNA-binding domain superfamily/Winged helix DNA-binding domain"/>
    <property type="match status" value="1"/>
</dbReference>
<feature type="domain" description="NB-ARC" evidence="9">
    <location>
        <begin position="311"/>
        <end position="474"/>
    </location>
</feature>
<dbReference type="PANTHER" id="PTHR23155">
    <property type="entry name" value="DISEASE RESISTANCE PROTEIN RP"/>
    <property type="match status" value="1"/>
</dbReference>
<dbReference type="InterPro" id="IPR027417">
    <property type="entry name" value="P-loop_NTPase"/>
</dbReference>
<dbReference type="AlphaFoldDB" id="A0ABD3EEQ2"/>
<keyword evidence="3" id="KW-0433">Leucine-rich repeat</keyword>
<feature type="domain" description="Disease resistance R13L4/SHOC-2-like LRR" evidence="10">
    <location>
        <begin position="700"/>
        <end position="958"/>
    </location>
</feature>